<feature type="transmembrane region" description="Helical" evidence="1">
    <location>
        <begin position="154"/>
        <end position="172"/>
    </location>
</feature>
<accession>A0A427YHJ9</accession>
<proteinExistence type="predicted"/>
<keyword evidence="1" id="KW-0812">Transmembrane</keyword>
<keyword evidence="3" id="KW-1185">Reference proteome</keyword>
<gene>
    <name evidence="2" type="ORF">EHS25_001098</name>
</gene>
<name>A0A427YHJ9_9TREE</name>
<keyword evidence="1" id="KW-1133">Transmembrane helix</keyword>
<evidence type="ECO:0000313" key="3">
    <source>
        <dbReference type="Proteomes" id="UP000279259"/>
    </source>
</evidence>
<evidence type="ECO:0000313" key="2">
    <source>
        <dbReference type="EMBL" id="RSH90493.1"/>
    </source>
</evidence>
<organism evidence="2 3">
    <name type="scientific">Saitozyma podzolica</name>
    <dbReference type="NCBI Taxonomy" id="1890683"/>
    <lineage>
        <taxon>Eukaryota</taxon>
        <taxon>Fungi</taxon>
        <taxon>Dikarya</taxon>
        <taxon>Basidiomycota</taxon>
        <taxon>Agaricomycotina</taxon>
        <taxon>Tremellomycetes</taxon>
        <taxon>Tremellales</taxon>
        <taxon>Trimorphomycetaceae</taxon>
        <taxon>Saitozyma</taxon>
    </lineage>
</organism>
<feature type="transmembrane region" description="Helical" evidence="1">
    <location>
        <begin position="31"/>
        <end position="52"/>
    </location>
</feature>
<feature type="transmembrane region" description="Helical" evidence="1">
    <location>
        <begin position="72"/>
        <end position="90"/>
    </location>
</feature>
<dbReference type="Proteomes" id="UP000279259">
    <property type="component" value="Unassembled WGS sequence"/>
</dbReference>
<reference evidence="2 3" key="1">
    <citation type="submission" date="2018-11" db="EMBL/GenBank/DDBJ databases">
        <title>Genome sequence of Saitozyma podzolica DSM 27192.</title>
        <authorList>
            <person name="Aliyu H."/>
            <person name="Gorte O."/>
            <person name="Ochsenreither K."/>
        </authorList>
    </citation>
    <scope>NUCLEOTIDE SEQUENCE [LARGE SCALE GENOMIC DNA]</scope>
    <source>
        <strain evidence="2 3">DSM 27192</strain>
    </source>
</reference>
<dbReference type="EMBL" id="RSCD01000010">
    <property type="protein sequence ID" value="RSH90493.1"/>
    <property type="molecule type" value="Genomic_DNA"/>
</dbReference>
<sequence length="200" mass="22701">MARPAAPVPGSEKRAKPRTNYAQIFNQKRQIFWFALFVLWLCIDIAELGLVSQQIHERTRDASSWPSAETQNAMGLLLFACIISLLFGLFHWAASLFMYHILFLMHGVFWGTGAGIIEATPFGHGLQCNEPASHFPEPWGNFVGSCSRWTAIEGLAWAMFALSVIGFFYTIIDRYNFTTKRSNVYDIEAPHEELHESESH</sequence>
<dbReference type="AlphaFoldDB" id="A0A427YHJ9"/>
<dbReference type="OrthoDB" id="2558918at2759"/>
<protein>
    <recommendedName>
        <fullName evidence="4">MARVEL domain-containing protein</fullName>
    </recommendedName>
</protein>
<evidence type="ECO:0008006" key="4">
    <source>
        <dbReference type="Google" id="ProtNLM"/>
    </source>
</evidence>
<comment type="caution">
    <text evidence="2">The sequence shown here is derived from an EMBL/GenBank/DDBJ whole genome shotgun (WGS) entry which is preliminary data.</text>
</comment>
<keyword evidence="1" id="KW-0472">Membrane</keyword>
<evidence type="ECO:0000256" key="1">
    <source>
        <dbReference type="SAM" id="Phobius"/>
    </source>
</evidence>